<dbReference type="OrthoDB" id="8068570at2"/>
<dbReference type="Proteomes" id="UP000198977">
    <property type="component" value="Unassembled WGS sequence"/>
</dbReference>
<accession>A0A1I2DKC7</accession>
<gene>
    <name evidence="1" type="ORF">SAMN04488523_110189</name>
</gene>
<reference evidence="1 2" key="1">
    <citation type="submission" date="2016-10" db="EMBL/GenBank/DDBJ databases">
        <authorList>
            <person name="de Groot N.N."/>
        </authorList>
    </citation>
    <scope>NUCLEOTIDE SEQUENCE [LARGE SCALE GENOMIC DNA]</scope>
    <source>
        <strain evidence="1 2">DSM 11443</strain>
    </source>
</reference>
<dbReference type="AlphaFoldDB" id="A0A1I2DKC7"/>
<sequence>MSIQYVNDGAQFFAASHDILNSANIRIETGSDFETYGKIIAAGRPVQALGAPFDPKLHDLDETNAYWLAAFNPEGRLIHTQAAKMLSMEDQTLSEYMIKRFQEFPPALPDIDFARSRYRAGPGAHRIKGNVVYHGDIWITPEGGSYRGNGMSTVLARYGLMLAVERWNPDFIFGFMARSVAFKGFAERMGYMHNEPGSLRWYRHGNDTPMEGFLSYLSNEDVRFLFEMPLYELVEQAA</sequence>
<evidence type="ECO:0000313" key="1">
    <source>
        <dbReference type="EMBL" id="SFE80909.1"/>
    </source>
</evidence>
<evidence type="ECO:0008006" key="3">
    <source>
        <dbReference type="Google" id="ProtNLM"/>
    </source>
</evidence>
<organism evidence="1 2">
    <name type="scientific">Sulfitobacter brevis</name>
    <dbReference type="NCBI Taxonomy" id="74348"/>
    <lineage>
        <taxon>Bacteria</taxon>
        <taxon>Pseudomonadati</taxon>
        <taxon>Pseudomonadota</taxon>
        <taxon>Alphaproteobacteria</taxon>
        <taxon>Rhodobacterales</taxon>
        <taxon>Roseobacteraceae</taxon>
        <taxon>Sulfitobacter</taxon>
    </lineage>
</organism>
<evidence type="ECO:0000313" key="2">
    <source>
        <dbReference type="Proteomes" id="UP000198977"/>
    </source>
</evidence>
<proteinExistence type="predicted"/>
<protein>
    <recommendedName>
        <fullName evidence="3">N-acetyltransferase domain-containing protein</fullName>
    </recommendedName>
</protein>
<dbReference type="RefSeq" id="WP_093924618.1">
    <property type="nucleotide sequence ID" value="NZ_FOMW01000010.1"/>
</dbReference>
<keyword evidence="2" id="KW-1185">Reference proteome</keyword>
<name>A0A1I2DKC7_9RHOB</name>
<dbReference type="EMBL" id="FOMW01000010">
    <property type="protein sequence ID" value="SFE80909.1"/>
    <property type="molecule type" value="Genomic_DNA"/>
</dbReference>
<dbReference type="STRING" id="74348.SAMN04488523_110189"/>